<proteinExistence type="predicted"/>
<name>A0A318TFL9_9BACL</name>
<dbReference type="Gene3D" id="2.130.10.10">
    <property type="entry name" value="YVTN repeat-like/Quinoprotein amine dehydrogenase"/>
    <property type="match status" value="1"/>
</dbReference>
<dbReference type="Proteomes" id="UP000247416">
    <property type="component" value="Unassembled WGS sequence"/>
</dbReference>
<dbReference type="PROSITE" id="PS51257">
    <property type="entry name" value="PROKAR_LIPOPROTEIN"/>
    <property type="match status" value="1"/>
</dbReference>
<evidence type="ECO:0008006" key="3">
    <source>
        <dbReference type="Google" id="ProtNLM"/>
    </source>
</evidence>
<accession>A0A318TFL9</accession>
<comment type="caution">
    <text evidence="1">The sequence shown here is derived from an EMBL/GenBank/DDBJ whole genome shotgun (WGS) entry which is preliminary data.</text>
</comment>
<protein>
    <recommendedName>
        <fullName evidence="3">Beta-barrel assembly machine subunit BamC</fullName>
    </recommendedName>
</protein>
<dbReference type="AlphaFoldDB" id="A0A318TFL9"/>
<dbReference type="NCBIfam" id="NF045728">
    <property type="entry name" value="glycosyl_F510_1955"/>
    <property type="match status" value="1"/>
</dbReference>
<dbReference type="InterPro" id="IPR015943">
    <property type="entry name" value="WD40/YVTN_repeat-like_dom_sf"/>
</dbReference>
<gene>
    <name evidence="1" type="ORF">BJ095_13124</name>
</gene>
<keyword evidence="2" id="KW-1185">Reference proteome</keyword>
<dbReference type="InterPro" id="IPR054817">
    <property type="entry name" value="Glycosyl_F510_1955-like"/>
</dbReference>
<reference evidence="1 2" key="1">
    <citation type="submission" date="2018-06" db="EMBL/GenBank/DDBJ databases">
        <title>Genomic Encyclopedia of Archaeal and Bacterial Type Strains, Phase II (KMG-II): from individual species to whole genera.</title>
        <authorList>
            <person name="Goeker M."/>
        </authorList>
    </citation>
    <scope>NUCLEOTIDE SEQUENCE [LARGE SCALE GENOMIC DNA]</scope>
    <source>
        <strain evidence="1 2">KACC 16626</strain>
    </source>
</reference>
<dbReference type="EMBL" id="QJTJ01000031">
    <property type="protein sequence ID" value="PYF03456.1"/>
    <property type="molecule type" value="Genomic_DNA"/>
</dbReference>
<organism evidence="1 2">
    <name type="scientific">Ureibacillus chungkukjangi</name>
    <dbReference type="NCBI Taxonomy" id="1202712"/>
    <lineage>
        <taxon>Bacteria</taxon>
        <taxon>Bacillati</taxon>
        <taxon>Bacillota</taxon>
        <taxon>Bacilli</taxon>
        <taxon>Bacillales</taxon>
        <taxon>Caryophanaceae</taxon>
        <taxon>Ureibacillus</taxon>
    </lineage>
</organism>
<dbReference type="SUPFAM" id="SSF110296">
    <property type="entry name" value="Oligoxyloglucan reducing end-specific cellobiohydrolase"/>
    <property type="match status" value="1"/>
</dbReference>
<evidence type="ECO:0000313" key="2">
    <source>
        <dbReference type="Proteomes" id="UP000247416"/>
    </source>
</evidence>
<sequence length="309" mass="34554">MTMKIIKILFGLLLVSIFLVACNSEQKYSFENVKNEKIDHVHGLGYANGGNEFLVATHNGLYQFDKKSWKVANSQKHDYMGFAAVRDGFYSSGHPEEGSNLKNPLGLIKSTGKGANMEQLAFYGELDFHYLAVGYDNNTIYVFNETPTDNLEGGLHYSTDEGKTWTKVALNGFNSSSISNFAAHPSKEGILVIGSKDGIYLSKDYGENFSELIFNEMVTYVTLIENGGIYSTIDDIQQVYLKLFTLESKEVKDIKLPKEIKNDPIINLAVNPNEHQEITIVTNNLSIYQTKDQGDSWYSLAVHGNLVLE</sequence>
<evidence type="ECO:0000313" key="1">
    <source>
        <dbReference type="EMBL" id="PYF03456.1"/>
    </source>
</evidence>